<dbReference type="InterPro" id="IPR025511">
    <property type="entry name" value="DUF4398"/>
</dbReference>
<dbReference type="PANTHER" id="PTHR30329:SF21">
    <property type="entry name" value="LIPOPROTEIN YIAD-RELATED"/>
    <property type="match status" value="1"/>
</dbReference>
<dbReference type="InterPro" id="IPR050330">
    <property type="entry name" value="Bact_OuterMem_StrucFunc"/>
</dbReference>
<accession>A0ABZ2LNX1</accession>
<evidence type="ECO:0000313" key="8">
    <source>
        <dbReference type="Proteomes" id="UP001370348"/>
    </source>
</evidence>
<keyword evidence="5" id="KW-0175">Coiled coil</keyword>
<dbReference type="PRINTS" id="PR01021">
    <property type="entry name" value="OMPADOMAIN"/>
</dbReference>
<dbReference type="SUPFAM" id="SSF103088">
    <property type="entry name" value="OmpA-like"/>
    <property type="match status" value="1"/>
</dbReference>
<evidence type="ECO:0000256" key="1">
    <source>
        <dbReference type="ARBA" id="ARBA00004442"/>
    </source>
</evidence>
<dbReference type="Proteomes" id="UP001370348">
    <property type="component" value="Chromosome"/>
</dbReference>
<dbReference type="PROSITE" id="PS01068">
    <property type="entry name" value="OMPA_1"/>
    <property type="match status" value="1"/>
</dbReference>
<dbReference type="Pfam" id="PF00691">
    <property type="entry name" value="OmpA"/>
    <property type="match status" value="1"/>
</dbReference>
<feature type="domain" description="OmpA-like" evidence="6">
    <location>
        <begin position="160"/>
        <end position="278"/>
    </location>
</feature>
<dbReference type="InterPro" id="IPR006665">
    <property type="entry name" value="OmpA-like"/>
</dbReference>
<dbReference type="InterPro" id="IPR006690">
    <property type="entry name" value="OMPA-like_CS"/>
</dbReference>
<dbReference type="PROSITE" id="PS51123">
    <property type="entry name" value="OMPA_2"/>
    <property type="match status" value="1"/>
</dbReference>
<dbReference type="CDD" id="cd07185">
    <property type="entry name" value="OmpA_C-like"/>
    <property type="match status" value="1"/>
</dbReference>
<protein>
    <submittedName>
        <fullName evidence="7">OmpA family protein</fullName>
    </submittedName>
</protein>
<keyword evidence="2 4" id="KW-0472">Membrane</keyword>
<evidence type="ECO:0000256" key="3">
    <source>
        <dbReference type="ARBA" id="ARBA00023237"/>
    </source>
</evidence>
<dbReference type="PANTHER" id="PTHR30329">
    <property type="entry name" value="STATOR ELEMENT OF FLAGELLAR MOTOR COMPLEX"/>
    <property type="match status" value="1"/>
</dbReference>
<evidence type="ECO:0000313" key="7">
    <source>
        <dbReference type="EMBL" id="WXB12608.1"/>
    </source>
</evidence>
<dbReference type="Pfam" id="PF14346">
    <property type="entry name" value="DUF4398"/>
    <property type="match status" value="1"/>
</dbReference>
<proteinExistence type="predicted"/>
<gene>
    <name evidence="7" type="ORF">LZC94_32760</name>
</gene>
<name>A0ABZ2LNX1_9BACT</name>
<dbReference type="EMBL" id="CP089984">
    <property type="protein sequence ID" value="WXB12608.1"/>
    <property type="molecule type" value="Genomic_DNA"/>
</dbReference>
<organism evidence="7 8">
    <name type="scientific">Pendulispora albinea</name>
    <dbReference type="NCBI Taxonomy" id="2741071"/>
    <lineage>
        <taxon>Bacteria</taxon>
        <taxon>Pseudomonadati</taxon>
        <taxon>Myxococcota</taxon>
        <taxon>Myxococcia</taxon>
        <taxon>Myxococcales</taxon>
        <taxon>Sorangiineae</taxon>
        <taxon>Pendulisporaceae</taxon>
        <taxon>Pendulispora</taxon>
    </lineage>
</organism>
<dbReference type="Gene3D" id="3.30.1330.60">
    <property type="entry name" value="OmpA-like domain"/>
    <property type="match status" value="1"/>
</dbReference>
<feature type="coiled-coil region" evidence="5">
    <location>
        <begin position="100"/>
        <end position="156"/>
    </location>
</feature>
<sequence>MKLIHLLGFSVIAGAVGCASTTPPSELVNARSAYKGANEGQASQLAPADVHAAKQTLKVAEHSFDENGDSDETKDIAYAAQRRAEYADVKARTAAARQQQREANAREQSLRDQLAKANANQLANTRQALENERMQREDAERRAREANSELSKIASVRSDARGLVISLSGSVLFTSGKSALLPAAKKRLEQVAHVLNQQDPKAKLRIEGYTDSTGSAAVNERLSQARADTVRSFLVSQGIAADRIEATGMGPSNPIADNTSAEGRANNRRVEIIVQSSKDTGGNIR</sequence>
<reference evidence="7 8" key="1">
    <citation type="submission" date="2021-12" db="EMBL/GenBank/DDBJ databases">
        <title>Discovery of the Pendulisporaceae a myxobacterial family with distinct sporulation behavior and unique specialized metabolism.</title>
        <authorList>
            <person name="Garcia R."/>
            <person name="Popoff A."/>
            <person name="Bader C.D."/>
            <person name="Loehr J."/>
            <person name="Walesch S."/>
            <person name="Walt C."/>
            <person name="Boldt J."/>
            <person name="Bunk B."/>
            <person name="Haeckl F.J.F.P.J."/>
            <person name="Gunesch A.P."/>
            <person name="Birkelbach J."/>
            <person name="Nuebel U."/>
            <person name="Pietschmann T."/>
            <person name="Bach T."/>
            <person name="Mueller R."/>
        </authorList>
    </citation>
    <scope>NUCLEOTIDE SEQUENCE [LARGE SCALE GENOMIC DNA]</scope>
    <source>
        <strain evidence="7 8">MSr11954</strain>
    </source>
</reference>
<dbReference type="Gene3D" id="1.20.1270.390">
    <property type="match status" value="1"/>
</dbReference>
<comment type="subcellular location">
    <subcellularLocation>
        <location evidence="1">Cell outer membrane</location>
    </subcellularLocation>
</comment>
<evidence type="ECO:0000259" key="6">
    <source>
        <dbReference type="PROSITE" id="PS51123"/>
    </source>
</evidence>
<keyword evidence="8" id="KW-1185">Reference proteome</keyword>
<dbReference type="InterPro" id="IPR036737">
    <property type="entry name" value="OmpA-like_sf"/>
</dbReference>
<dbReference type="PRINTS" id="PR01023">
    <property type="entry name" value="NAFLGMOTY"/>
</dbReference>
<dbReference type="InterPro" id="IPR006664">
    <property type="entry name" value="OMP_bac"/>
</dbReference>
<dbReference type="PROSITE" id="PS51257">
    <property type="entry name" value="PROKAR_LIPOPROTEIN"/>
    <property type="match status" value="1"/>
</dbReference>
<evidence type="ECO:0000256" key="2">
    <source>
        <dbReference type="ARBA" id="ARBA00023136"/>
    </source>
</evidence>
<evidence type="ECO:0000256" key="4">
    <source>
        <dbReference type="PROSITE-ProRule" id="PRU00473"/>
    </source>
</evidence>
<keyword evidence="3" id="KW-0998">Cell outer membrane</keyword>
<evidence type="ECO:0000256" key="5">
    <source>
        <dbReference type="SAM" id="Coils"/>
    </source>
</evidence>
<dbReference type="RefSeq" id="WP_394822229.1">
    <property type="nucleotide sequence ID" value="NZ_CP089984.1"/>
</dbReference>